<evidence type="ECO:0000313" key="1">
    <source>
        <dbReference type="EMBL" id="KAK4097411.1"/>
    </source>
</evidence>
<proteinExistence type="predicted"/>
<reference evidence="1" key="1">
    <citation type="journal article" date="2023" name="Mol. Phylogenet. Evol.">
        <title>Genome-scale phylogeny and comparative genomics of the fungal order Sordariales.</title>
        <authorList>
            <person name="Hensen N."/>
            <person name="Bonometti L."/>
            <person name="Westerberg I."/>
            <person name="Brannstrom I.O."/>
            <person name="Guillou S."/>
            <person name="Cros-Aarteil S."/>
            <person name="Calhoun S."/>
            <person name="Haridas S."/>
            <person name="Kuo A."/>
            <person name="Mondo S."/>
            <person name="Pangilinan J."/>
            <person name="Riley R."/>
            <person name="LaButti K."/>
            <person name="Andreopoulos B."/>
            <person name="Lipzen A."/>
            <person name="Chen C."/>
            <person name="Yan M."/>
            <person name="Daum C."/>
            <person name="Ng V."/>
            <person name="Clum A."/>
            <person name="Steindorff A."/>
            <person name="Ohm R.A."/>
            <person name="Martin F."/>
            <person name="Silar P."/>
            <person name="Natvig D.O."/>
            <person name="Lalanne C."/>
            <person name="Gautier V."/>
            <person name="Ament-Velasquez S.L."/>
            <person name="Kruys A."/>
            <person name="Hutchinson M.I."/>
            <person name="Powell A.J."/>
            <person name="Barry K."/>
            <person name="Miller A.N."/>
            <person name="Grigoriev I.V."/>
            <person name="Debuchy R."/>
            <person name="Gladieux P."/>
            <person name="Hiltunen Thoren M."/>
            <person name="Johannesson H."/>
        </authorList>
    </citation>
    <scope>NUCLEOTIDE SEQUENCE</scope>
    <source>
        <strain evidence="1">CBS 757.83</strain>
    </source>
</reference>
<name>A0AAN6PXX6_9PEZI</name>
<dbReference type="SUPFAM" id="SSF54909">
    <property type="entry name" value="Dimeric alpha+beta barrel"/>
    <property type="match status" value="1"/>
</dbReference>
<reference evidence="1" key="2">
    <citation type="submission" date="2023-05" db="EMBL/GenBank/DDBJ databases">
        <authorList>
            <consortium name="Lawrence Berkeley National Laboratory"/>
            <person name="Steindorff A."/>
            <person name="Hensen N."/>
            <person name="Bonometti L."/>
            <person name="Westerberg I."/>
            <person name="Brannstrom I.O."/>
            <person name="Guillou S."/>
            <person name="Cros-Aarteil S."/>
            <person name="Calhoun S."/>
            <person name="Haridas S."/>
            <person name="Kuo A."/>
            <person name="Mondo S."/>
            <person name="Pangilinan J."/>
            <person name="Riley R."/>
            <person name="Labutti K."/>
            <person name="Andreopoulos B."/>
            <person name="Lipzen A."/>
            <person name="Chen C."/>
            <person name="Yanf M."/>
            <person name="Daum C."/>
            <person name="Ng V."/>
            <person name="Clum A."/>
            <person name="Ohm R."/>
            <person name="Martin F."/>
            <person name="Silar P."/>
            <person name="Natvig D."/>
            <person name="Lalanne C."/>
            <person name="Gautier V."/>
            <person name="Ament-Velasquez S.L."/>
            <person name="Kruys A."/>
            <person name="Hutchinson M.I."/>
            <person name="Powell A.J."/>
            <person name="Barry K."/>
            <person name="Miller A.N."/>
            <person name="Grigoriev I.V."/>
            <person name="Debuchy R."/>
            <person name="Gladieux P."/>
            <person name="Thoren M.H."/>
            <person name="Johannesson H."/>
        </authorList>
    </citation>
    <scope>NUCLEOTIDE SEQUENCE</scope>
    <source>
        <strain evidence="1">CBS 757.83</strain>
    </source>
</reference>
<dbReference type="EMBL" id="MU863676">
    <property type="protein sequence ID" value="KAK4097411.1"/>
    <property type="molecule type" value="Genomic_DNA"/>
</dbReference>
<gene>
    <name evidence="1" type="ORF">N658DRAFT_434096</name>
</gene>
<dbReference type="AlphaFoldDB" id="A0AAN6PXX6"/>
<protein>
    <submittedName>
        <fullName evidence="1">Uncharacterized protein</fullName>
    </submittedName>
</protein>
<dbReference type="PANTHER" id="PTHR36986">
    <property type="entry name" value="UPF0643 PROTEIN PB2B2.08"/>
    <property type="match status" value="1"/>
</dbReference>
<accession>A0AAN6PXX6</accession>
<comment type="caution">
    <text evidence="1">The sequence shown here is derived from an EMBL/GenBank/DDBJ whole genome shotgun (WGS) entry which is preliminary data.</text>
</comment>
<keyword evidence="2" id="KW-1185">Reference proteome</keyword>
<dbReference type="Proteomes" id="UP001305647">
    <property type="component" value="Unassembled WGS sequence"/>
</dbReference>
<organism evidence="1 2">
    <name type="scientific">Parathielavia hyrcaniae</name>
    <dbReference type="NCBI Taxonomy" id="113614"/>
    <lineage>
        <taxon>Eukaryota</taxon>
        <taxon>Fungi</taxon>
        <taxon>Dikarya</taxon>
        <taxon>Ascomycota</taxon>
        <taxon>Pezizomycotina</taxon>
        <taxon>Sordariomycetes</taxon>
        <taxon>Sordariomycetidae</taxon>
        <taxon>Sordariales</taxon>
        <taxon>Chaetomiaceae</taxon>
        <taxon>Parathielavia</taxon>
    </lineage>
</organism>
<sequence length="226" mass="25167">MTLLQGPVAVAELQAQPFQNLDAKAPAVVTDMQTSAVGPPPSQDRYLVVSQYVEREHLLDLTSLDVENQLLALALTRLKCLRADYATAPYPETFNWDDIVDTLRTLARDIGHTWKETSFFVVAFRSRIPPTTVYAELGALDKAAHAEATASGGFLKYWFGTPDAEGRNLATCIWRSQDDAKKGGVGPAHRRAAGAARSLYTSWKIDRFRLTIREDVREWAITGWDE</sequence>
<dbReference type="PANTHER" id="PTHR36986:SF1">
    <property type="entry name" value="UPF0643 PROTEIN PB2B2.08"/>
    <property type="match status" value="1"/>
</dbReference>
<dbReference type="InterPro" id="IPR011008">
    <property type="entry name" value="Dimeric_a/b-barrel"/>
</dbReference>
<evidence type="ECO:0000313" key="2">
    <source>
        <dbReference type="Proteomes" id="UP001305647"/>
    </source>
</evidence>